<sequence length="99" mass="10461">MGAVTAMVDAVERYSEAEDENDAVVLDLADLLPDDSGDVVLFSGDELPVNISAQEAVMEQGVAEAHVTATGVDVTGLNYYAFENGVTIYSLTDVMITES</sequence>
<proteinExistence type="predicted"/>
<dbReference type="RefSeq" id="WP_142895228.1">
    <property type="nucleotide sequence ID" value="NZ_ML660053.1"/>
</dbReference>
<accession>A0A545TWK0</accession>
<evidence type="ECO:0000313" key="2">
    <source>
        <dbReference type="Proteomes" id="UP000315252"/>
    </source>
</evidence>
<keyword evidence="2" id="KW-1185">Reference proteome</keyword>
<gene>
    <name evidence="1" type="ORF">FKG95_04915</name>
</gene>
<dbReference type="AlphaFoldDB" id="A0A545TWK0"/>
<dbReference type="EMBL" id="VHSH01000002">
    <property type="protein sequence ID" value="TQV81597.1"/>
    <property type="molecule type" value="Genomic_DNA"/>
</dbReference>
<dbReference type="OrthoDB" id="8479698at2"/>
<reference evidence="1 2" key="1">
    <citation type="submission" date="2019-06" db="EMBL/GenBank/DDBJ databases">
        <title>Whole genome sequence for Rhodospirillaceae sp. R148.</title>
        <authorList>
            <person name="Wang G."/>
        </authorList>
    </citation>
    <scope>NUCLEOTIDE SEQUENCE [LARGE SCALE GENOMIC DNA]</scope>
    <source>
        <strain evidence="1 2">R148</strain>
    </source>
</reference>
<dbReference type="Proteomes" id="UP000315252">
    <property type="component" value="Unassembled WGS sequence"/>
</dbReference>
<protein>
    <submittedName>
        <fullName evidence="1">Uncharacterized protein</fullName>
    </submittedName>
</protein>
<evidence type="ECO:0000313" key="1">
    <source>
        <dbReference type="EMBL" id="TQV81597.1"/>
    </source>
</evidence>
<organism evidence="1 2">
    <name type="scientific">Denitrobaculum tricleocarpae</name>
    <dbReference type="NCBI Taxonomy" id="2591009"/>
    <lineage>
        <taxon>Bacteria</taxon>
        <taxon>Pseudomonadati</taxon>
        <taxon>Pseudomonadota</taxon>
        <taxon>Alphaproteobacteria</taxon>
        <taxon>Rhodospirillales</taxon>
        <taxon>Rhodospirillaceae</taxon>
        <taxon>Denitrobaculum</taxon>
    </lineage>
</organism>
<name>A0A545TWK0_9PROT</name>
<comment type="caution">
    <text evidence="1">The sequence shown here is derived from an EMBL/GenBank/DDBJ whole genome shotgun (WGS) entry which is preliminary data.</text>
</comment>